<keyword evidence="7" id="KW-0653">Protein transport</keyword>
<evidence type="ECO:0000256" key="4">
    <source>
        <dbReference type="ARBA" id="ARBA00022448"/>
    </source>
</evidence>
<dbReference type="SUPFAM" id="SSF48371">
    <property type="entry name" value="ARM repeat"/>
    <property type="match status" value="1"/>
</dbReference>
<keyword evidence="8" id="KW-0539">Nucleus</keyword>
<evidence type="ECO:0000256" key="10">
    <source>
        <dbReference type="ARBA" id="ARBA00083566"/>
    </source>
</evidence>
<dbReference type="Proteomes" id="UP000654370">
    <property type="component" value="Unassembled WGS sequence"/>
</dbReference>
<dbReference type="AlphaFoldDB" id="A0A8H7Q350"/>
<organism evidence="12 13">
    <name type="scientific">Mortierella isabellina</name>
    <name type="common">Filamentous fungus</name>
    <name type="synonym">Umbelopsis isabellina</name>
    <dbReference type="NCBI Taxonomy" id="91625"/>
    <lineage>
        <taxon>Eukaryota</taxon>
        <taxon>Fungi</taxon>
        <taxon>Fungi incertae sedis</taxon>
        <taxon>Mucoromycota</taxon>
        <taxon>Mucoromycotina</taxon>
        <taxon>Umbelopsidomycetes</taxon>
        <taxon>Umbelopsidales</taxon>
        <taxon>Umbelopsidaceae</taxon>
        <taxon>Umbelopsis</taxon>
    </lineage>
</organism>
<accession>A0A8H7Q350</accession>
<protein>
    <recommendedName>
        <fullName evidence="9">Importin-95</fullName>
    </recommendedName>
    <alternativeName>
        <fullName evidence="10">Karyopherin-95</fullName>
    </alternativeName>
</protein>
<dbReference type="InterPro" id="IPR058584">
    <property type="entry name" value="IMB1_TNPO1-like_TPR"/>
</dbReference>
<evidence type="ECO:0000256" key="9">
    <source>
        <dbReference type="ARBA" id="ARBA00079884"/>
    </source>
</evidence>
<evidence type="ECO:0000256" key="2">
    <source>
        <dbReference type="ARBA" id="ARBA00004496"/>
    </source>
</evidence>
<name>A0A8H7Q350_MORIS</name>
<comment type="similarity">
    <text evidence="3">Belongs to the importin beta family. Importin beta-1 subfamily.</text>
</comment>
<dbReference type="GO" id="GO:0031267">
    <property type="term" value="F:small GTPase binding"/>
    <property type="evidence" value="ECO:0007669"/>
    <property type="project" value="InterPro"/>
</dbReference>
<keyword evidence="5" id="KW-0963">Cytoplasm</keyword>
<dbReference type="Gene3D" id="1.25.10.10">
    <property type="entry name" value="Leucine-rich Repeat Variant"/>
    <property type="match status" value="1"/>
</dbReference>
<dbReference type="Pfam" id="PF13513">
    <property type="entry name" value="HEAT_EZ"/>
    <property type="match status" value="1"/>
</dbReference>
<dbReference type="InterPro" id="IPR001494">
    <property type="entry name" value="Importin-beta_N"/>
</dbReference>
<keyword evidence="6" id="KW-0677">Repeat</keyword>
<evidence type="ECO:0000313" key="13">
    <source>
        <dbReference type="Proteomes" id="UP000654370"/>
    </source>
</evidence>
<evidence type="ECO:0000259" key="11">
    <source>
        <dbReference type="PROSITE" id="PS50166"/>
    </source>
</evidence>
<evidence type="ECO:0000256" key="5">
    <source>
        <dbReference type="ARBA" id="ARBA00022490"/>
    </source>
</evidence>
<dbReference type="OrthoDB" id="10263328at2759"/>
<keyword evidence="13" id="KW-1185">Reference proteome</keyword>
<dbReference type="InterPro" id="IPR040122">
    <property type="entry name" value="Importin_beta"/>
</dbReference>
<proteinExistence type="inferred from homology"/>
<dbReference type="FunFam" id="1.25.10.10:FF:000027">
    <property type="entry name" value="Importin subunit beta-1"/>
    <property type="match status" value="1"/>
</dbReference>
<dbReference type="GO" id="GO:0005737">
    <property type="term" value="C:cytoplasm"/>
    <property type="evidence" value="ECO:0007669"/>
    <property type="project" value="UniProtKB-SubCell"/>
</dbReference>
<evidence type="ECO:0000256" key="3">
    <source>
        <dbReference type="ARBA" id="ARBA00010907"/>
    </source>
</evidence>
<dbReference type="GO" id="GO:0006606">
    <property type="term" value="P:protein import into nucleus"/>
    <property type="evidence" value="ECO:0007669"/>
    <property type="project" value="InterPro"/>
</dbReference>
<dbReference type="PANTHER" id="PTHR10527">
    <property type="entry name" value="IMPORTIN BETA"/>
    <property type="match status" value="1"/>
</dbReference>
<dbReference type="PROSITE" id="PS50166">
    <property type="entry name" value="IMPORTIN_B_NT"/>
    <property type="match status" value="1"/>
</dbReference>
<reference evidence="12" key="1">
    <citation type="submission" date="2020-12" db="EMBL/GenBank/DDBJ databases">
        <title>Metabolic potential, ecology and presence of endohyphal bacteria is reflected in genomic diversity of Mucoromycotina.</title>
        <authorList>
            <person name="Muszewska A."/>
            <person name="Okrasinska A."/>
            <person name="Steczkiewicz K."/>
            <person name="Drgas O."/>
            <person name="Orlowska M."/>
            <person name="Perlinska-Lenart U."/>
            <person name="Aleksandrzak-Piekarczyk T."/>
            <person name="Szatraj K."/>
            <person name="Zielenkiewicz U."/>
            <person name="Pilsyk S."/>
            <person name="Malc E."/>
            <person name="Mieczkowski P."/>
            <person name="Kruszewska J.S."/>
            <person name="Biernat P."/>
            <person name="Pawlowska J."/>
        </authorList>
    </citation>
    <scope>NUCLEOTIDE SEQUENCE</scope>
    <source>
        <strain evidence="12">WA0000067209</strain>
    </source>
</reference>
<comment type="subcellular location">
    <subcellularLocation>
        <location evidence="2">Cytoplasm</location>
    </subcellularLocation>
    <subcellularLocation>
        <location evidence="1">Nucleus</location>
    </subcellularLocation>
</comment>
<dbReference type="InterPro" id="IPR057672">
    <property type="entry name" value="TPR_IPO4/5"/>
</dbReference>
<sequence length="871" mass="95644">MNVATLLSNTLSPGTLVNILFILNRVDQATREDATQKLELAAQENYSAYAVMLSQELANEQADPNIRTAAGLAEASRKEDYVNRWLTVDENTRSQIKQWTLSTLASSNSRAAHTAAQVVAAIADIELPVQQWPQLIQILLDNVTTSDNVLLKQASLVSIGFVCETTNPEVLKSQANDILTAVVQGARKEEENQEVRLAAVRALYNSLEFIRENFESEDERNFIMMTVCEATQSSEEQLQVAAYECLVRIMQLYYDNMLLYMEKALFALTVVGMNNEESGVALQAIEFWSTVCDEEIELQLHAEEAAELGEAPQRVSHQFARAALPQILPVLLFLLTKQEEDEDEDEWNVSMAAATCLNLFAQCVGDDIVPPIVPFVESNISNGDWRYREAAVMAFGSILDGPNPVLLTPLVDQALPLLIQMMKDPVVNVKDTVAWTLGRVSDFLPQCIKSDVHLQDLVTALVYGLQDSPRIVANCCWSLMNLAEHLGGGDDLNTPTCALSMYFEGIVGALLQFTERQDNEANCRTSAYEALSTLVGNAAMDCLTSVQQVVVTILDRLEGTVSVQNQIIGVDESNAHAELQSNLLSCLTSCIRKLGSGVSEVADRIMTILLGMLTTSSKQSSITEDVFLAVGSLTTALDTDFARYVEPFAPHLYTALQHPDEHQLCAIAIGLIGDICRALGEGSLPYCQTFMQLLVTNLQSPVLHSDVKPAILSCFGDIALAIGAEFEPFLDVVMLALQQVGGMRAEKDNWELMDYVVRLHEGSVEAYVGIVQGLGSGRKTHLLAPHVGSIFAFLGMVTTEDTLNEPLVRSTVGLVGDLADAFPGGELKQYLSADWVMQLIKEARSNRHYSDSTREVARWAKEMVKRATSSL</sequence>
<dbReference type="InterPro" id="IPR011989">
    <property type="entry name" value="ARM-like"/>
</dbReference>
<dbReference type="Pfam" id="PF25574">
    <property type="entry name" value="TPR_IMB1"/>
    <property type="match status" value="1"/>
</dbReference>
<gene>
    <name evidence="12" type="ORF">INT43_000956</name>
</gene>
<dbReference type="InterPro" id="IPR016024">
    <property type="entry name" value="ARM-type_fold"/>
</dbReference>
<evidence type="ECO:0000256" key="6">
    <source>
        <dbReference type="ARBA" id="ARBA00022737"/>
    </source>
</evidence>
<comment type="caution">
    <text evidence="12">The sequence shown here is derived from an EMBL/GenBank/DDBJ whole genome shotgun (WGS) entry which is preliminary data.</text>
</comment>
<evidence type="ECO:0000256" key="8">
    <source>
        <dbReference type="ARBA" id="ARBA00023242"/>
    </source>
</evidence>
<feature type="domain" description="Importin N-terminal" evidence="11">
    <location>
        <begin position="34"/>
        <end position="106"/>
    </location>
</feature>
<dbReference type="Pfam" id="PF25780">
    <property type="entry name" value="TPR_IPO5"/>
    <property type="match status" value="1"/>
</dbReference>
<dbReference type="EMBL" id="JAEPQZ010000002">
    <property type="protein sequence ID" value="KAG2185043.1"/>
    <property type="molecule type" value="Genomic_DNA"/>
</dbReference>
<evidence type="ECO:0000313" key="12">
    <source>
        <dbReference type="EMBL" id="KAG2185043.1"/>
    </source>
</evidence>
<evidence type="ECO:0000256" key="7">
    <source>
        <dbReference type="ARBA" id="ARBA00022927"/>
    </source>
</evidence>
<evidence type="ECO:0000256" key="1">
    <source>
        <dbReference type="ARBA" id="ARBA00004123"/>
    </source>
</evidence>
<keyword evidence="4" id="KW-0813">Transport</keyword>